<protein>
    <submittedName>
        <fullName evidence="2">Uncharacterized protein</fullName>
    </submittedName>
</protein>
<evidence type="ECO:0000256" key="1">
    <source>
        <dbReference type="SAM" id="Phobius"/>
    </source>
</evidence>
<sequence length="120" mass="14105">MRKKILKIIIGLFILFSAYFTMRYFQLQKAEEKFSKIIVGTFKASNTNLIIDFLEYHQFRIQGRTDEKYYGDGNWHVNGNGELELSFENGESLFLQVKIKDSSLIGINENKSFYKIQTED</sequence>
<keyword evidence="1" id="KW-0812">Transmembrane</keyword>
<evidence type="ECO:0000313" key="2">
    <source>
        <dbReference type="EMBL" id="MFC0077737.1"/>
    </source>
</evidence>
<proteinExistence type="predicted"/>
<keyword evidence="1" id="KW-0472">Membrane</keyword>
<dbReference type="EMBL" id="JBHLYW010000009">
    <property type="protein sequence ID" value="MFC0077737.1"/>
    <property type="molecule type" value="Genomic_DNA"/>
</dbReference>
<keyword evidence="3" id="KW-1185">Reference proteome</keyword>
<name>A0ABV6BQL1_9FLAO</name>
<accession>A0ABV6BQL1</accession>
<dbReference type="Proteomes" id="UP001589734">
    <property type="component" value="Unassembled WGS sequence"/>
</dbReference>
<evidence type="ECO:0000313" key="3">
    <source>
        <dbReference type="Proteomes" id="UP001589734"/>
    </source>
</evidence>
<feature type="transmembrane region" description="Helical" evidence="1">
    <location>
        <begin position="6"/>
        <end position="25"/>
    </location>
</feature>
<comment type="caution">
    <text evidence="2">The sequence shown here is derived from an EMBL/GenBank/DDBJ whole genome shotgun (WGS) entry which is preliminary data.</text>
</comment>
<organism evidence="2 3">
    <name type="scientific">Flavobacterium procerum</name>
    <dbReference type="NCBI Taxonomy" id="1455569"/>
    <lineage>
        <taxon>Bacteria</taxon>
        <taxon>Pseudomonadati</taxon>
        <taxon>Bacteroidota</taxon>
        <taxon>Flavobacteriia</taxon>
        <taxon>Flavobacteriales</taxon>
        <taxon>Flavobacteriaceae</taxon>
        <taxon>Flavobacterium</taxon>
    </lineage>
</organism>
<reference evidence="2 3" key="1">
    <citation type="submission" date="2024-09" db="EMBL/GenBank/DDBJ databases">
        <authorList>
            <person name="Sun Q."/>
            <person name="Mori K."/>
        </authorList>
    </citation>
    <scope>NUCLEOTIDE SEQUENCE [LARGE SCALE GENOMIC DNA]</scope>
    <source>
        <strain evidence="2 3">CGMCC 1.12926</strain>
    </source>
</reference>
<gene>
    <name evidence="2" type="ORF">ACFFLS_11865</name>
</gene>
<keyword evidence="1" id="KW-1133">Transmembrane helix</keyword>
<dbReference type="RefSeq" id="WP_379686661.1">
    <property type="nucleotide sequence ID" value="NZ_JBHLYW010000009.1"/>
</dbReference>